<keyword evidence="2" id="KW-1185">Reference proteome</keyword>
<dbReference type="Proteomes" id="UP000654345">
    <property type="component" value="Unassembled WGS sequence"/>
</dbReference>
<dbReference type="EMBL" id="BNJG01000002">
    <property type="protein sequence ID" value="GHO56010.1"/>
    <property type="molecule type" value="Genomic_DNA"/>
</dbReference>
<accession>A0ABQ3UTN4</accession>
<proteinExistence type="predicted"/>
<gene>
    <name evidence="1" type="ORF">KSB_44850</name>
</gene>
<organism evidence="1 2">
    <name type="scientific">Ktedonobacter robiniae</name>
    <dbReference type="NCBI Taxonomy" id="2778365"/>
    <lineage>
        <taxon>Bacteria</taxon>
        <taxon>Bacillati</taxon>
        <taxon>Chloroflexota</taxon>
        <taxon>Ktedonobacteria</taxon>
        <taxon>Ktedonobacterales</taxon>
        <taxon>Ktedonobacteraceae</taxon>
        <taxon>Ktedonobacter</taxon>
    </lineage>
</organism>
<name>A0ABQ3UTN4_9CHLR</name>
<protein>
    <submittedName>
        <fullName evidence="1">Uncharacterized protein</fullName>
    </submittedName>
</protein>
<comment type="caution">
    <text evidence="1">The sequence shown here is derived from an EMBL/GenBank/DDBJ whole genome shotgun (WGS) entry which is preliminary data.</text>
</comment>
<evidence type="ECO:0000313" key="1">
    <source>
        <dbReference type="EMBL" id="GHO56010.1"/>
    </source>
</evidence>
<evidence type="ECO:0000313" key="2">
    <source>
        <dbReference type="Proteomes" id="UP000654345"/>
    </source>
</evidence>
<sequence length="67" mass="7742">MDLATYTLLDRVAAQPLHQSPRYATLAEGEGEMNVSPQALWEQDFQEKRMSLNYRVAKHRKKHTLGN</sequence>
<reference evidence="1 2" key="1">
    <citation type="journal article" date="2021" name="Int. J. Syst. Evol. Microbiol.">
        <title>Reticulibacter mediterranei gen. nov., sp. nov., within the new family Reticulibacteraceae fam. nov., and Ktedonospora formicarum gen. nov., sp. nov., Ktedonobacter robiniae sp. nov., Dictyobacter formicarum sp. nov. and Dictyobacter arantiisoli sp. nov., belonging to the class Ktedonobacteria.</title>
        <authorList>
            <person name="Yabe S."/>
            <person name="Zheng Y."/>
            <person name="Wang C.M."/>
            <person name="Sakai Y."/>
            <person name="Abe K."/>
            <person name="Yokota A."/>
            <person name="Donadio S."/>
            <person name="Cavaletti L."/>
            <person name="Monciardini P."/>
        </authorList>
    </citation>
    <scope>NUCLEOTIDE SEQUENCE [LARGE SCALE GENOMIC DNA]</scope>
    <source>
        <strain evidence="1 2">SOSP1-30</strain>
    </source>
</reference>